<reference evidence="5" key="1">
    <citation type="submission" date="2023-02" db="EMBL/GenBank/DDBJ databases">
        <title>Genome of toxic invasive species Heracleum sosnowskyi carries increased number of genes despite the absence of recent whole-genome duplications.</title>
        <authorList>
            <person name="Schelkunov M."/>
            <person name="Shtratnikova V."/>
            <person name="Makarenko M."/>
            <person name="Klepikova A."/>
            <person name="Omelchenko D."/>
            <person name="Novikova G."/>
            <person name="Obukhova E."/>
            <person name="Bogdanov V."/>
            <person name="Penin A."/>
            <person name="Logacheva M."/>
        </authorList>
    </citation>
    <scope>NUCLEOTIDE SEQUENCE</scope>
    <source>
        <strain evidence="5">Hsosn_3</strain>
        <tissue evidence="5">Leaf</tissue>
    </source>
</reference>
<dbReference type="AlphaFoldDB" id="A0AAD8NAK8"/>
<dbReference type="GO" id="GO:0005840">
    <property type="term" value="C:ribosome"/>
    <property type="evidence" value="ECO:0007669"/>
    <property type="project" value="UniProtKB-KW"/>
</dbReference>
<evidence type="ECO:0000256" key="4">
    <source>
        <dbReference type="ARBA" id="ARBA00026019"/>
    </source>
</evidence>
<dbReference type="EMBL" id="JAUIZM010000001">
    <property type="protein sequence ID" value="KAK1400518.1"/>
    <property type="molecule type" value="Genomic_DNA"/>
</dbReference>
<dbReference type="GO" id="GO:0003735">
    <property type="term" value="F:structural constituent of ribosome"/>
    <property type="evidence" value="ECO:0007669"/>
    <property type="project" value="InterPro"/>
</dbReference>
<evidence type="ECO:0000256" key="2">
    <source>
        <dbReference type="ARBA" id="ARBA00022980"/>
    </source>
</evidence>
<comment type="subunit">
    <text evidence="4">Component of the small ribosomal subunit. Mature ribosomes consist of a small (40S) and a large (60S) subunit. The 40S subunit contains about 33 different proteins and 1 molecule of RNA (18S). The 60S subunit contains about 49 different proteins and 3 molecules of RNA (25S, 5.8S and 5S).</text>
</comment>
<keyword evidence="3" id="KW-0687">Ribonucleoprotein</keyword>
<gene>
    <name evidence="5" type="ORF">POM88_000123</name>
</gene>
<name>A0AAD8NAK8_9APIA</name>
<evidence type="ECO:0000256" key="3">
    <source>
        <dbReference type="ARBA" id="ARBA00023274"/>
    </source>
</evidence>
<dbReference type="GO" id="GO:1990904">
    <property type="term" value="C:ribonucleoprotein complex"/>
    <property type="evidence" value="ECO:0007669"/>
    <property type="project" value="UniProtKB-KW"/>
</dbReference>
<keyword evidence="6" id="KW-1185">Reference proteome</keyword>
<dbReference type="GO" id="GO:0006412">
    <property type="term" value="P:translation"/>
    <property type="evidence" value="ECO:0007669"/>
    <property type="project" value="InterPro"/>
</dbReference>
<evidence type="ECO:0000313" key="5">
    <source>
        <dbReference type="EMBL" id="KAK1400518.1"/>
    </source>
</evidence>
<dbReference type="InterPro" id="IPR001197">
    <property type="entry name" value="Ribosomal_uL16_euk_arch"/>
</dbReference>
<dbReference type="FunFam" id="3.30.60.300:FF:000003">
    <property type="entry name" value="60S ribosomal protein L10, putative"/>
    <property type="match status" value="1"/>
</dbReference>
<dbReference type="Gene3D" id="3.30.60.300">
    <property type="match status" value="1"/>
</dbReference>
<reference evidence="5" key="2">
    <citation type="submission" date="2023-05" db="EMBL/GenBank/DDBJ databases">
        <authorList>
            <person name="Schelkunov M.I."/>
        </authorList>
    </citation>
    <scope>NUCLEOTIDE SEQUENCE</scope>
    <source>
        <strain evidence="5">Hsosn_3</strain>
        <tissue evidence="5">Leaf</tissue>
    </source>
</reference>
<evidence type="ECO:0000313" key="6">
    <source>
        <dbReference type="Proteomes" id="UP001237642"/>
    </source>
</evidence>
<keyword evidence="2" id="KW-0689">Ribosomal protein</keyword>
<dbReference type="Proteomes" id="UP001237642">
    <property type="component" value="Unassembled WGS sequence"/>
</dbReference>
<protein>
    <submittedName>
        <fullName evidence="5">Uncharacterized protein</fullName>
    </submittedName>
</protein>
<comment type="similarity">
    <text evidence="1">Belongs to the universal ribosomal protein uL16 family.</text>
</comment>
<sequence>MSPARHWKLRVLPAINIWPNLLERMLFISGSGFIHSMYFASTRCFHVPELTGSRQNQTATTHRRPCVVPSLSSLQKIIVSRKWYGFTKFSRGDYLKWKSENRIVPDGVNAKLLGNHGVLANRKPGRAFLTSGTKA</sequence>
<evidence type="ECO:0000256" key="1">
    <source>
        <dbReference type="ARBA" id="ARBA00008931"/>
    </source>
</evidence>
<proteinExistence type="inferred from homology"/>
<comment type="caution">
    <text evidence="5">The sequence shown here is derived from an EMBL/GenBank/DDBJ whole genome shotgun (WGS) entry which is preliminary data.</text>
</comment>
<organism evidence="5 6">
    <name type="scientific">Heracleum sosnowskyi</name>
    <dbReference type="NCBI Taxonomy" id="360622"/>
    <lineage>
        <taxon>Eukaryota</taxon>
        <taxon>Viridiplantae</taxon>
        <taxon>Streptophyta</taxon>
        <taxon>Embryophyta</taxon>
        <taxon>Tracheophyta</taxon>
        <taxon>Spermatophyta</taxon>
        <taxon>Magnoliopsida</taxon>
        <taxon>eudicotyledons</taxon>
        <taxon>Gunneridae</taxon>
        <taxon>Pentapetalae</taxon>
        <taxon>asterids</taxon>
        <taxon>campanulids</taxon>
        <taxon>Apiales</taxon>
        <taxon>Apiaceae</taxon>
        <taxon>Apioideae</taxon>
        <taxon>apioid superclade</taxon>
        <taxon>Tordylieae</taxon>
        <taxon>Tordyliinae</taxon>
        <taxon>Heracleum</taxon>
    </lineage>
</organism>
<accession>A0AAD8NAK8</accession>
<dbReference type="PANTHER" id="PTHR11726">
    <property type="entry name" value="60S RIBOSOMAL PROTEIN L10"/>
    <property type="match status" value="1"/>
</dbReference>